<evidence type="ECO:0000313" key="1">
    <source>
        <dbReference type="EMBL" id="QCI08541.1"/>
    </source>
</evidence>
<reference evidence="1" key="1">
    <citation type="journal article" date="2019" name="Mol. Phylogenet. Evol.">
        <title>Morphological evolution and classification of the red algal order Ceramiales inferred using plastid phylogenomics.</title>
        <authorList>
            <person name="Diaz-Tapia P."/>
            <person name="Pasella M.M."/>
            <person name="Verbruggen H."/>
            <person name="Maggs C.A."/>
        </authorList>
    </citation>
    <scope>NUCLEOTIDE SEQUENCE</scope>
    <source>
        <strain evidence="1">PD2951</strain>
    </source>
</reference>
<dbReference type="EMBL" id="MK814735">
    <property type="protein sequence ID" value="QCI08541.1"/>
    <property type="molecule type" value="Genomic_DNA"/>
</dbReference>
<sequence>MHINILQPFNCILIINKRQIKNLLKINYIPITLQIILITEGSLTKNLNCLTNMSTSIKIQQKYIINHNMIKNIRCVWLENELYTKLTFARSLWLITYQDSTLMYKELKNNKPIGQLLIESKKDIHKAIEEIYYGYCQYLEKSFYINQPIWGRKYLLYYKSQTYAIIQEFFSPKILDFFI</sequence>
<keyword evidence="1" id="KW-0934">Plastid</keyword>
<accession>A0A4D6X0E8</accession>
<dbReference type="Gene3D" id="3.40.1410.10">
    <property type="entry name" value="Chorismate lyase-like"/>
    <property type="match status" value="1"/>
</dbReference>
<protein>
    <recommendedName>
        <fullName evidence="2">Ycf21</fullName>
    </recommendedName>
</protein>
<organism evidence="1">
    <name type="scientific">Spermothamnion repens</name>
    <dbReference type="NCBI Taxonomy" id="31383"/>
    <lineage>
        <taxon>Eukaryota</taxon>
        <taxon>Rhodophyta</taxon>
        <taxon>Florideophyceae</taxon>
        <taxon>Rhodymeniophycidae</taxon>
        <taxon>Ceramiales</taxon>
        <taxon>Ceramiaceae</taxon>
        <taxon>Spermothamnion</taxon>
    </lineage>
</organism>
<dbReference type="InterPro" id="IPR002800">
    <property type="entry name" value="Rv2949c-like"/>
</dbReference>
<dbReference type="Pfam" id="PF01947">
    <property type="entry name" value="Rv2949c-like"/>
    <property type="match status" value="1"/>
</dbReference>
<dbReference type="InterPro" id="IPR028978">
    <property type="entry name" value="Chorismate_lyase_/UTRA_dom_sf"/>
</dbReference>
<proteinExistence type="predicted"/>
<name>A0A4D6X0E8_9FLOR</name>
<dbReference type="SUPFAM" id="SSF64288">
    <property type="entry name" value="Chorismate lyase-like"/>
    <property type="match status" value="1"/>
</dbReference>
<dbReference type="AlphaFoldDB" id="A0A4D6X0E8"/>
<reference evidence="1" key="2">
    <citation type="submission" date="2019-04" db="EMBL/GenBank/DDBJ databases">
        <authorList>
            <person name="Pasella M."/>
        </authorList>
    </citation>
    <scope>NUCLEOTIDE SEQUENCE</scope>
    <source>
        <strain evidence="1">PD2951</strain>
    </source>
</reference>
<geneLocation type="plastid" evidence="1"/>
<evidence type="ECO:0008006" key="2">
    <source>
        <dbReference type="Google" id="ProtNLM"/>
    </source>
</evidence>
<gene>
    <name evidence="1" type="primary">ycf21</name>
</gene>